<dbReference type="InterPro" id="IPR006476">
    <property type="entry name" value="CHP01589_pln"/>
</dbReference>
<evidence type="ECO:0000313" key="1">
    <source>
        <dbReference type="EMBL" id="KAF7135974.1"/>
    </source>
</evidence>
<keyword evidence="2" id="KW-1185">Reference proteome</keyword>
<comment type="caution">
    <text evidence="1">The sequence shown here is derived from an EMBL/GenBank/DDBJ whole genome shotgun (WGS) entry which is preliminary data.</text>
</comment>
<dbReference type="Pfam" id="PF09713">
    <property type="entry name" value="A_thal_3526"/>
    <property type="match status" value="1"/>
</dbReference>
<protein>
    <submittedName>
        <fullName evidence="1">Uncharacterized protein</fullName>
    </submittedName>
</protein>
<organism evidence="1 2">
    <name type="scientific">Rhododendron simsii</name>
    <name type="common">Sims's rhododendron</name>
    <dbReference type="NCBI Taxonomy" id="118357"/>
    <lineage>
        <taxon>Eukaryota</taxon>
        <taxon>Viridiplantae</taxon>
        <taxon>Streptophyta</taxon>
        <taxon>Embryophyta</taxon>
        <taxon>Tracheophyta</taxon>
        <taxon>Spermatophyta</taxon>
        <taxon>Magnoliopsida</taxon>
        <taxon>eudicotyledons</taxon>
        <taxon>Gunneridae</taxon>
        <taxon>Pentapetalae</taxon>
        <taxon>asterids</taxon>
        <taxon>Ericales</taxon>
        <taxon>Ericaceae</taxon>
        <taxon>Ericoideae</taxon>
        <taxon>Rhodoreae</taxon>
        <taxon>Rhododendron</taxon>
    </lineage>
</organism>
<proteinExistence type="predicted"/>
<accession>A0A834GMP2</accession>
<evidence type="ECO:0000313" key="2">
    <source>
        <dbReference type="Proteomes" id="UP000626092"/>
    </source>
</evidence>
<dbReference type="AlphaFoldDB" id="A0A834GMP2"/>
<sequence>MQRQLSRFRESERETPSCFPLSELGFMRGSDTVELILVHHMIERCLLFHMTRDDCIRALAKNADIQPLVTITVWEELVKENKGFFQAYHQALSPRNFNCQTSLREGTHESHEAAAVECHELRLLQLRYGFEVLIWKCPVVKGPETSNKQVIFQSSDTGWTVPCRKFLVGGAWSRQVLEWSCKPKMQKAS</sequence>
<reference evidence="1" key="1">
    <citation type="submission" date="2019-11" db="EMBL/GenBank/DDBJ databases">
        <authorList>
            <person name="Liu Y."/>
            <person name="Hou J."/>
            <person name="Li T.-Q."/>
            <person name="Guan C.-H."/>
            <person name="Wu X."/>
            <person name="Wu H.-Z."/>
            <person name="Ling F."/>
            <person name="Zhang R."/>
            <person name="Shi X.-G."/>
            <person name="Ren J.-P."/>
            <person name="Chen E.-F."/>
            <person name="Sun J.-M."/>
        </authorList>
    </citation>
    <scope>NUCLEOTIDE SEQUENCE</scope>
    <source>
        <strain evidence="1">Adult_tree_wgs_1</strain>
        <tissue evidence="1">Leaves</tissue>
    </source>
</reference>
<dbReference type="EMBL" id="WJXA01000008">
    <property type="protein sequence ID" value="KAF7135974.1"/>
    <property type="molecule type" value="Genomic_DNA"/>
</dbReference>
<dbReference type="OrthoDB" id="765837at2759"/>
<gene>
    <name evidence="1" type="ORF">RHSIM_Rhsim08G0052500</name>
</gene>
<dbReference type="Proteomes" id="UP000626092">
    <property type="component" value="Unassembled WGS sequence"/>
</dbReference>
<dbReference type="PANTHER" id="PTHR31871">
    <property type="entry name" value="OS02G0137100 PROTEIN"/>
    <property type="match status" value="1"/>
</dbReference>
<dbReference type="NCBIfam" id="TIGR01589">
    <property type="entry name" value="A_thal_3526"/>
    <property type="match status" value="1"/>
</dbReference>
<dbReference type="PANTHER" id="PTHR31871:SF5">
    <property type="entry name" value="TRANSMEMBRANE PROTEIN"/>
    <property type="match status" value="1"/>
</dbReference>
<name>A0A834GMP2_RHOSS</name>